<dbReference type="InterPro" id="IPR013633">
    <property type="entry name" value="NRDE-2"/>
</dbReference>
<keyword evidence="4" id="KW-0539">Nucleus</keyword>
<evidence type="ECO:0000256" key="3">
    <source>
        <dbReference type="ARBA" id="ARBA00022737"/>
    </source>
</evidence>
<comment type="similarity">
    <text evidence="2">Belongs to the NRDE2 family.</text>
</comment>
<evidence type="ECO:0000313" key="6">
    <source>
        <dbReference type="EMBL" id="KAK0511856.1"/>
    </source>
</evidence>
<evidence type="ECO:0008006" key="8">
    <source>
        <dbReference type="Google" id="ProtNLM"/>
    </source>
</evidence>
<dbReference type="Proteomes" id="UP001166286">
    <property type="component" value="Unassembled WGS sequence"/>
</dbReference>
<dbReference type="InterPro" id="IPR011990">
    <property type="entry name" value="TPR-like_helical_dom_sf"/>
</dbReference>
<dbReference type="GO" id="GO:0071013">
    <property type="term" value="C:catalytic step 2 spliceosome"/>
    <property type="evidence" value="ECO:0007669"/>
    <property type="project" value="TreeGrafter"/>
</dbReference>
<keyword evidence="7" id="KW-1185">Reference proteome</keyword>
<dbReference type="InterPro" id="IPR003107">
    <property type="entry name" value="HAT"/>
</dbReference>
<feature type="region of interest" description="Disordered" evidence="5">
    <location>
        <begin position="166"/>
        <end position="185"/>
    </location>
</feature>
<evidence type="ECO:0000256" key="1">
    <source>
        <dbReference type="ARBA" id="ARBA00004123"/>
    </source>
</evidence>
<feature type="compositionally biased region" description="Basic and acidic residues" evidence="5">
    <location>
        <begin position="68"/>
        <end position="88"/>
    </location>
</feature>
<evidence type="ECO:0000313" key="7">
    <source>
        <dbReference type="Proteomes" id="UP001166286"/>
    </source>
</evidence>
<gene>
    <name evidence="6" type="ORF">JMJ35_005706</name>
</gene>
<dbReference type="PANTHER" id="PTHR13471">
    <property type="entry name" value="TETRATRICOPEPTIDE-LIKE HELICAL"/>
    <property type="match status" value="1"/>
</dbReference>
<dbReference type="PANTHER" id="PTHR13471:SF0">
    <property type="entry name" value="NUCLEAR EXOSOME REGULATOR NRDE2"/>
    <property type="match status" value="1"/>
</dbReference>
<feature type="compositionally biased region" description="Basic and acidic residues" evidence="5">
    <location>
        <begin position="271"/>
        <end position="293"/>
    </location>
</feature>
<feature type="compositionally biased region" description="Low complexity" evidence="5">
    <location>
        <begin position="226"/>
        <end position="235"/>
    </location>
</feature>
<dbReference type="GO" id="GO:1902369">
    <property type="term" value="P:negative regulation of RNA catabolic process"/>
    <property type="evidence" value="ECO:0007669"/>
    <property type="project" value="TreeGrafter"/>
</dbReference>
<reference evidence="6" key="1">
    <citation type="submission" date="2023-03" db="EMBL/GenBank/DDBJ databases">
        <title>Complete genome of Cladonia borealis.</title>
        <authorList>
            <person name="Park H."/>
        </authorList>
    </citation>
    <scope>NUCLEOTIDE SEQUENCE</scope>
    <source>
        <strain evidence="6">ANT050790</strain>
    </source>
</reference>
<keyword evidence="3" id="KW-0677">Repeat</keyword>
<feature type="region of interest" description="Disordered" evidence="5">
    <location>
        <begin position="214"/>
        <end position="293"/>
    </location>
</feature>
<dbReference type="Pfam" id="PF08424">
    <property type="entry name" value="NRDE-2"/>
    <property type="match status" value="1"/>
</dbReference>
<dbReference type="EMBL" id="JAFEKC020000012">
    <property type="protein sequence ID" value="KAK0511856.1"/>
    <property type="molecule type" value="Genomic_DNA"/>
</dbReference>
<comment type="caution">
    <text evidence="6">The sequence shown here is derived from an EMBL/GenBank/DDBJ whole genome shotgun (WGS) entry which is preliminary data.</text>
</comment>
<proteinExistence type="inferred from homology"/>
<dbReference type="AlphaFoldDB" id="A0AA39U9Y1"/>
<sequence>MPSEFQSYSPDANGDKVKRPVPKFASFRPRSAPKNQATSHEAPLTVRSASHHQDVSLIVSGVRNNPADSDKRVHRDREERRQSKERNHYVSPHLLVEDPGAGKGNSKLFAVDRVGDPDNLTFGALHRYATPSYLRLGAGNVLGSSQGQKIDRSLSNEKGLILSYREHGPSKRGERPSLWWNSSGNSTRELKIRPQANHLPDVDATRDFVSLSAARRTKRRRGNDGSSLDSDSSSLEDSEHYRSIEGKAKSNHKPADHDLMFNDDASSADDQGERRVSIDESAQDRRVELSRRTEADPSNYGAWLDLINNQDDILKASRTSKRGELTNAERRANADVKLSIYEKALEKVTDSEGRENLVLGMIDQAAQVWTSEKLSSELKSLLQKNPGFLRLWTKYLDSKQTNFTAFKYEEVQTVYSECLNFLGRVQQDYAKSVAEKEQIYEIQLYILLRMTLFLRESGFSELGVAAWQATLEYVFFKPAQFHSKEHKSGGSLHQTTLSMFEEFWDSEVPRIGENDSEGWASYFRKQGDAPQPKIGESHPTGIVKNMWQSWLLTERRHGLLARKPARTIDDVEENDPYRVILFSDIQPFLIDCPSQISQKSLLDAFLAFCYLPTLETGGSAIKTRLWRENRFLRNESLYSPGSVLPIWRIQNPVPQLHPSDDVDGQENSLDSSSRTNALNFPASVYQLSPDSLFSLKGSWFSPFDAWEIDYSEDQGPLERSWVFQAVKTLVLASVGGDDLAELLLALELRFSPDTVRKTSKTLLKRQPSNLRLYNAYALVEYRLGNPNKAETVIVTSINMGKKFDELPSRLDTLLLWHTWIWEPLSARRPQDALKRLLQYGNDEVQLVPSEIEDQSAKPALLLRAEKALLATRDHLLSHNHPNPATLSISLLILLTYLTTSLSLPAALTTYKANLPLLPPPPHPSLEHLHQNFAHLFHHHTTHRLPYQPSLLCSTLLESISTFSHNTIFLSLYNHYETLNDRVRSIIVNDTLLPPSSSEKKSITNHFFTIYTELHRSLTFGSNINTIRSAFERAVHESESGANCAGLWKLYFLFEYYRGGDVAGRAKAVYWRAVRACPWVKEVYLLAFEYLREEGMGEEELRGVYEMMEEKGLRVHVGVEEFLLERRGER</sequence>
<organism evidence="6 7">
    <name type="scientific">Cladonia borealis</name>
    <dbReference type="NCBI Taxonomy" id="184061"/>
    <lineage>
        <taxon>Eukaryota</taxon>
        <taxon>Fungi</taxon>
        <taxon>Dikarya</taxon>
        <taxon>Ascomycota</taxon>
        <taxon>Pezizomycotina</taxon>
        <taxon>Lecanoromycetes</taxon>
        <taxon>OSLEUM clade</taxon>
        <taxon>Lecanoromycetidae</taxon>
        <taxon>Lecanorales</taxon>
        <taxon>Lecanorineae</taxon>
        <taxon>Cladoniaceae</taxon>
        <taxon>Cladonia</taxon>
    </lineage>
</organism>
<feature type="compositionally biased region" description="Polar residues" evidence="5">
    <location>
        <begin position="1"/>
        <end position="10"/>
    </location>
</feature>
<feature type="compositionally biased region" description="Basic and acidic residues" evidence="5">
    <location>
        <begin position="237"/>
        <end position="260"/>
    </location>
</feature>
<accession>A0AA39U9Y1</accession>
<feature type="compositionally biased region" description="Basic and acidic residues" evidence="5">
    <location>
        <begin position="166"/>
        <end position="175"/>
    </location>
</feature>
<feature type="region of interest" description="Disordered" evidence="5">
    <location>
        <begin position="1"/>
        <end position="88"/>
    </location>
</feature>
<dbReference type="SUPFAM" id="SSF48452">
    <property type="entry name" value="TPR-like"/>
    <property type="match status" value="1"/>
</dbReference>
<dbReference type="GO" id="GO:0006396">
    <property type="term" value="P:RNA processing"/>
    <property type="evidence" value="ECO:0007669"/>
    <property type="project" value="InterPro"/>
</dbReference>
<comment type="subcellular location">
    <subcellularLocation>
        <location evidence="1">Nucleus</location>
    </subcellularLocation>
</comment>
<evidence type="ECO:0000256" key="5">
    <source>
        <dbReference type="SAM" id="MobiDB-lite"/>
    </source>
</evidence>
<evidence type="ECO:0000256" key="4">
    <source>
        <dbReference type="ARBA" id="ARBA00023242"/>
    </source>
</evidence>
<dbReference type="Gene3D" id="1.25.40.10">
    <property type="entry name" value="Tetratricopeptide repeat domain"/>
    <property type="match status" value="1"/>
</dbReference>
<evidence type="ECO:0000256" key="2">
    <source>
        <dbReference type="ARBA" id="ARBA00009265"/>
    </source>
</evidence>
<dbReference type="GO" id="GO:0031048">
    <property type="term" value="P:regulatory ncRNA-mediated heterochromatin formation"/>
    <property type="evidence" value="ECO:0007669"/>
    <property type="project" value="TreeGrafter"/>
</dbReference>
<dbReference type="SMART" id="SM00386">
    <property type="entry name" value="HAT"/>
    <property type="match status" value="3"/>
</dbReference>
<protein>
    <recommendedName>
        <fullName evidence="8">DUF1740-domain-containing protein</fullName>
    </recommendedName>
</protein>
<name>A0AA39U9Y1_9LECA</name>